<gene>
    <name evidence="2" type="ORF">HLB35_05145</name>
</gene>
<keyword evidence="1" id="KW-0732">Signal</keyword>
<comment type="caution">
    <text evidence="2">The sequence shown here is derived from an EMBL/GenBank/DDBJ whole genome shotgun (WGS) entry which is preliminary data.</text>
</comment>
<dbReference type="InterPro" id="IPR010412">
    <property type="entry name" value="DUF1007"/>
</dbReference>
<keyword evidence="3" id="KW-1185">Reference proteome</keyword>
<feature type="chain" id="PRO_5031520365" evidence="1">
    <location>
        <begin position="28"/>
        <end position="223"/>
    </location>
</feature>
<evidence type="ECO:0000313" key="3">
    <source>
        <dbReference type="Proteomes" id="UP000588806"/>
    </source>
</evidence>
<reference evidence="2 3" key="2">
    <citation type="submission" date="2020-06" db="EMBL/GenBank/DDBJ databases">
        <title>Halomonas songnenensis sp. nov., a moderately halophilic bacterium isolated from saline and alkaline soils.</title>
        <authorList>
            <person name="Jiang J."/>
            <person name="Pan Y."/>
        </authorList>
    </citation>
    <scope>NUCLEOTIDE SEQUENCE [LARGE SCALE GENOMIC DNA]</scope>
    <source>
        <strain evidence="2 3">TBZ9</strain>
    </source>
</reference>
<dbReference type="EMBL" id="JABFHI010000002">
    <property type="protein sequence ID" value="NOG31305.1"/>
    <property type="molecule type" value="Genomic_DNA"/>
</dbReference>
<dbReference type="Pfam" id="PF06226">
    <property type="entry name" value="DUF1007"/>
    <property type="match status" value="1"/>
</dbReference>
<evidence type="ECO:0000313" key="2">
    <source>
        <dbReference type="EMBL" id="NOG31305.1"/>
    </source>
</evidence>
<evidence type="ECO:0000256" key="1">
    <source>
        <dbReference type="SAM" id="SignalP"/>
    </source>
</evidence>
<proteinExistence type="predicted"/>
<dbReference type="RefSeq" id="WP_171701774.1">
    <property type="nucleotide sequence ID" value="NZ_JABFHI010000002.1"/>
</dbReference>
<accession>A0A7Y3XAK8</accession>
<organism evidence="2 3">
    <name type="scientific">Vreelandella azerica</name>
    <dbReference type="NCBI Taxonomy" id="2732867"/>
    <lineage>
        <taxon>Bacteria</taxon>
        <taxon>Pseudomonadati</taxon>
        <taxon>Pseudomonadota</taxon>
        <taxon>Gammaproteobacteria</taxon>
        <taxon>Oceanospirillales</taxon>
        <taxon>Halomonadaceae</taxon>
        <taxon>Vreelandella</taxon>
    </lineage>
</organism>
<name>A0A7Y3XAK8_9GAMM</name>
<sequence>MYWKIQRFFCVMVVLSTLLLGSPVALAHPHGWIDLSIKVISDEQGRVIALEQRWRMDPFYSLVVMEELGQVEGASMEQGLAELGHEIRDNLAPMDYFTEIHLDGKAIDTGDVSEYTTRVSDGRLVFMFRLPLIEPQPLADAQLAYQVFDPTYYLEMVHEADTQQRINDDALTLQQEMPECALSVKAADPDPEVVMRAALLDADEQGEPGLGRYFAETGLIDCR</sequence>
<feature type="signal peptide" evidence="1">
    <location>
        <begin position="1"/>
        <end position="27"/>
    </location>
</feature>
<protein>
    <submittedName>
        <fullName evidence="2">DUF1007 family protein</fullName>
    </submittedName>
</protein>
<reference evidence="2 3" key="1">
    <citation type="submission" date="2020-05" db="EMBL/GenBank/DDBJ databases">
        <authorList>
            <person name="Ruan W."/>
            <person name="Jeon C.O."/>
            <person name="Chun B.H."/>
        </authorList>
    </citation>
    <scope>NUCLEOTIDE SEQUENCE [LARGE SCALE GENOMIC DNA]</scope>
    <source>
        <strain evidence="2 3">TBZ9</strain>
    </source>
</reference>
<dbReference type="Proteomes" id="UP000588806">
    <property type="component" value="Unassembled WGS sequence"/>
</dbReference>
<dbReference type="AlphaFoldDB" id="A0A7Y3XAK8"/>